<name>A0A1I3C9H1_9EURY</name>
<dbReference type="AlphaFoldDB" id="A0A1I3C9H1"/>
<dbReference type="RefSeq" id="WP_149785315.1">
    <property type="nucleotide sequence ID" value="NZ_BAAADP010000003.1"/>
</dbReference>
<dbReference type="InterPro" id="IPR055964">
    <property type="entry name" value="DUF7542"/>
</dbReference>
<dbReference type="Proteomes" id="UP000323537">
    <property type="component" value="Unassembled WGS sequence"/>
</dbReference>
<dbReference type="EMBL" id="FOPZ01000020">
    <property type="protein sequence ID" value="SFH70819.1"/>
    <property type="molecule type" value="Genomic_DNA"/>
</dbReference>
<dbReference type="OrthoDB" id="200060at2157"/>
<dbReference type="Pfam" id="PF24398">
    <property type="entry name" value="DUF7542"/>
    <property type="match status" value="1"/>
</dbReference>
<organism evidence="1 2">
    <name type="scientific">Halorubrum aquaticum</name>
    <dbReference type="NCBI Taxonomy" id="387340"/>
    <lineage>
        <taxon>Archaea</taxon>
        <taxon>Methanobacteriati</taxon>
        <taxon>Methanobacteriota</taxon>
        <taxon>Stenosarchaea group</taxon>
        <taxon>Halobacteria</taxon>
        <taxon>Halobacteriales</taxon>
        <taxon>Haloferacaceae</taxon>
        <taxon>Halorubrum</taxon>
    </lineage>
</organism>
<sequence>MDRTRVVVRCADCRFEATHERLRTAREDLADHEADTGHAVDWRIESLSPGVERAGEDAGVCGRPGCVNADSPLVDPDVPDR</sequence>
<evidence type="ECO:0000313" key="2">
    <source>
        <dbReference type="Proteomes" id="UP000323537"/>
    </source>
</evidence>
<gene>
    <name evidence="1" type="ORF">SAMN04488066_12021</name>
</gene>
<keyword evidence="2" id="KW-1185">Reference proteome</keyword>
<reference evidence="1 2" key="1">
    <citation type="submission" date="2016-10" db="EMBL/GenBank/DDBJ databases">
        <authorList>
            <person name="Varghese N."/>
            <person name="Submissions S."/>
        </authorList>
    </citation>
    <scope>NUCLEOTIDE SEQUENCE [LARGE SCALE GENOMIC DNA]</scope>
    <source>
        <strain evidence="1 2">CGMCC 1.6377</strain>
    </source>
</reference>
<proteinExistence type="predicted"/>
<evidence type="ECO:0000313" key="1">
    <source>
        <dbReference type="EMBL" id="SFH70819.1"/>
    </source>
</evidence>
<protein>
    <submittedName>
        <fullName evidence="1">Uncharacterized protein</fullName>
    </submittedName>
</protein>
<accession>A0A1I3C9H1</accession>